<dbReference type="GO" id="GO:0005737">
    <property type="term" value="C:cytoplasm"/>
    <property type="evidence" value="ECO:0007669"/>
    <property type="project" value="UniProtKB-SubCell"/>
</dbReference>
<feature type="compositionally biased region" description="Basic residues" evidence="7">
    <location>
        <begin position="271"/>
        <end position="281"/>
    </location>
</feature>
<dbReference type="SUPFAM" id="SSF47459">
    <property type="entry name" value="HLH, helix-loop-helix DNA-binding domain"/>
    <property type="match status" value="1"/>
</dbReference>
<dbReference type="SMART" id="SM00353">
    <property type="entry name" value="HLH"/>
    <property type="match status" value="1"/>
</dbReference>
<organism evidence="9 10">
    <name type="scientific">Plakobranchus ocellatus</name>
    <dbReference type="NCBI Taxonomy" id="259542"/>
    <lineage>
        <taxon>Eukaryota</taxon>
        <taxon>Metazoa</taxon>
        <taxon>Spiralia</taxon>
        <taxon>Lophotrochozoa</taxon>
        <taxon>Mollusca</taxon>
        <taxon>Gastropoda</taxon>
        <taxon>Heterobranchia</taxon>
        <taxon>Euthyneura</taxon>
        <taxon>Panpulmonata</taxon>
        <taxon>Sacoglossa</taxon>
        <taxon>Placobranchoidea</taxon>
        <taxon>Plakobranchidae</taxon>
        <taxon>Plakobranchus</taxon>
    </lineage>
</organism>
<reference evidence="9 10" key="1">
    <citation type="journal article" date="2021" name="Elife">
        <title>Chloroplast acquisition without the gene transfer in kleptoplastic sea slugs, Plakobranchus ocellatus.</title>
        <authorList>
            <person name="Maeda T."/>
            <person name="Takahashi S."/>
            <person name="Yoshida T."/>
            <person name="Shimamura S."/>
            <person name="Takaki Y."/>
            <person name="Nagai Y."/>
            <person name="Toyoda A."/>
            <person name="Suzuki Y."/>
            <person name="Arimoto A."/>
            <person name="Ishii H."/>
            <person name="Satoh N."/>
            <person name="Nishiyama T."/>
            <person name="Hasebe M."/>
            <person name="Maruyama T."/>
            <person name="Minagawa J."/>
            <person name="Obokata J."/>
            <person name="Shigenobu S."/>
        </authorList>
    </citation>
    <scope>NUCLEOTIDE SEQUENCE [LARGE SCALE GENOMIC DNA]</scope>
</reference>
<dbReference type="AlphaFoldDB" id="A0AAV4BSC8"/>
<keyword evidence="10" id="KW-1185">Reference proteome</keyword>
<feature type="compositionally biased region" description="Basic and acidic residues" evidence="7">
    <location>
        <begin position="98"/>
        <end position="119"/>
    </location>
</feature>
<evidence type="ECO:0000256" key="1">
    <source>
        <dbReference type="ARBA" id="ARBA00004324"/>
    </source>
</evidence>
<feature type="compositionally biased region" description="Polar residues" evidence="7">
    <location>
        <begin position="503"/>
        <end position="512"/>
    </location>
</feature>
<dbReference type="GO" id="GO:0045944">
    <property type="term" value="P:positive regulation of transcription by RNA polymerase II"/>
    <property type="evidence" value="ECO:0007669"/>
    <property type="project" value="TreeGrafter"/>
</dbReference>
<evidence type="ECO:0000256" key="2">
    <source>
        <dbReference type="ARBA" id="ARBA00004496"/>
    </source>
</evidence>
<evidence type="ECO:0000313" key="9">
    <source>
        <dbReference type="EMBL" id="GFO22242.1"/>
    </source>
</evidence>
<keyword evidence="6" id="KW-0539">Nucleus</keyword>
<dbReference type="GO" id="GO:0070888">
    <property type="term" value="F:E-box binding"/>
    <property type="evidence" value="ECO:0007669"/>
    <property type="project" value="TreeGrafter"/>
</dbReference>
<dbReference type="PANTHER" id="PTHR19290:SF102">
    <property type="entry name" value="TRANSCRIPTION FACTOR ATOH8"/>
    <property type="match status" value="1"/>
</dbReference>
<comment type="caution">
    <text evidence="9">The sequence shown here is derived from an EMBL/GenBank/DDBJ whole genome shotgun (WGS) entry which is preliminary data.</text>
</comment>
<proteinExistence type="predicted"/>
<feature type="compositionally biased region" description="Basic residues" evidence="7">
    <location>
        <begin position="7"/>
        <end position="34"/>
    </location>
</feature>
<feature type="compositionally biased region" description="Low complexity" evidence="7">
    <location>
        <begin position="259"/>
        <end position="270"/>
    </location>
</feature>
<evidence type="ECO:0000313" key="10">
    <source>
        <dbReference type="Proteomes" id="UP000735302"/>
    </source>
</evidence>
<protein>
    <recommendedName>
        <fullName evidence="8">BHLH domain-containing protein</fullName>
    </recommendedName>
</protein>
<dbReference type="InterPro" id="IPR032660">
    <property type="entry name" value="ATOH8_bHLH"/>
</dbReference>
<dbReference type="InterPro" id="IPR011598">
    <property type="entry name" value="bHLH_dom"/>
</dbReference>
<dbReference type="PANTHER" id="PTHR19290">
    <property type="entry name" value="BASIC HELIX-LOOP-HELIX PROTEIN NEUROGENIN-RELATED"/>
    <property type="match status" value="1"/>
</dbReference>
<dbReference type="Proteomes" id="UP000735302">
    <property type="component" value="Unassembled WGS sequence"/>
</dbReference>
<dbReference type="Pfam" id="PF00010">
    <property type="entry name" value="HLH"/>
    <property type="match status" value="1"/>
</dbReference>
<comment type="subcellular location">
    <subcellularLocation>
        <location evidence="2">Cytoplasm</location>
    </subcellularLocation>
    <subcellularLocation>
        <location evidence="1">Nucleus speckle</location>
    </subcellularLocation>
</comment>
<evidence type="ECO:0000256" key="5">
    <source>
        <dbReference type="ARBA" id="ARBA00023163"/>
    </source>
</evidence>
<feature type="compositionally biased region" description="Polar residues" evidence="7">
    <location>
        <begin position="287"/>
        <end position="307"/>
    </location>
</feature>
<feature type="region of interest" description="Disordered" evidence="7">
    <location>
        <begin position="395"/>
        <end position="426"/>
    </location>
</feature>
<keyword evidence="4" id="KW-0238">DNA-binding</keyword>
<keyword evidence="3" id="KW-0805">Transcription regulation</keyword>
<feature type="compositionally biased region" description="Low complexity" evidence="7">
    <location>
        <begin position="395"/>
        <end position="415"/>
    </location>
</feature>
<dbReference type="Gene3D" id="4.10.280.10">
    <property type="entry name" value="Helix-loop-helix DNA-binding domain"/>
    <property type="match status" value="1"/>
</dbReference>
<dbReference type="InterPro" id="IPR050359">
    <property type="entry name" value="bHLH_transcription_factors"/>
</dbReference>
<dbReference type="GO" id="GO:0009653">
    <property type="term" value="P:anatomical structure morphogenesis"/>
    <property type="evidence" value="ECO:0007669"/>
    <property type="project" value="TreeGrafter"/>
</dbReference>
<name>A0AAV4BSC8_9GAST</name>
<dbReference type="PROSITE" id="PS50888">
    <property type="entry name" value="BHLH"/>
    <property type="match status" value="1"/>
</dbReference>
<keyword evidence="5" id="KW-0804">Transcription</keyword>
<dbReference type="FunFam" id="4.10.280.10:FF:000052">
    <property type="entry name" value="Protein atonal homolog 8"/>
    <property type="match status" value="1"/>
</dbReference>
<dbReference type="GO" id="GO:0003700">
    <property type="term" value="F:DNA-binding transcription factor activity"/>
    <property type="evidence" value="ECO:0007669"/>
    <property type="project" value="InterPro"/>
</dbReference>
<evidence type="ECO:0000256" key="6">
    <source>
        <dbReference type="ARBA" id="ARBA00023242"/>
    </source>
</evidence>
<dbReference type="GO" id="GO:0046983">
    <property type="term" value="F:protein dimerization activity"/>
    <property type="evidence" value="ECO:0007669"/>
    <property type="project" value="InterPro"/>
</dbReference>
<feature type="compositionally biased region" description="Polar residues" evidence="7">
    <location>
        <begin position="229"/>
        <end position="242"/>
    </location>
</feature>
<feature type="region of interest" description="Disordered" evidence="7">
    <location>
        <begin position="1"/>
        <end position="191"/>
    </location>
</feature>
<evidence type="ECO:0000256" key="7">
    <source>
        <dbReference type="SAM" id="MobiDB-lite"/>
    </source>
</evidence>
<dbReference type="InterPro" id="IPR036638">
    <property type="entry name" value="HLH_DNA-bd_sf"/>
</dbReference>
<feature type="domain" description="BHLH" evidence="8">
    <location>
        <begin position="593"/>
        <end position="645"/>
    </location>
</feature>
<accession>A0AAV4BSC8</accession>
<feature type="compositionally biased region" description="Low complexity" evidence="7">
    <location>
        <begin position="519"/>
        <end position="528"/>
    </location>
</feature>
<dbReference type="CDD" id="cd11421">
    <property type="entry name" value="bHLH_TS_ATOH8"/>
    <property type="match status" value="1"/>
</dbReference>
<feature type="compositionally biased region" description="Basic residues" evidence="7">
    <location>
        <begin position="140"/>
        <end position="150"/>
    </location>
</feature>
<sequence length="687" mass="74054">MASAKLVKVHHSHHHHHHHISPPKHHKISSRKRSSSPVQNTCPSPPAYLRNQQSPAMTLDYSLPRGRDLEAGSPPRNSIEPGLQSQKDNVFYPHNFGKNREIEPRPEEPDEYDSCRDDPDASPTYHSGEDRDPQAETPTKKNKRKLSSPRRRADISDDEAAVKKNSKKKKLILFPPASPTGEDEDSGIDSYKSVEDTFLDVVSGAERTTFAESPSLERISARALEKSNPGPNSQNIPLSKLSSADVPLSSPTPLPPTPMSLSSDQLSAKSSKSKHRRKPSSKSHNSEQPATFSSSQNSANLDTQSGEDGNKKSPPPPHDTPVVSGLPPGFLHPMLATAGVPPGAALGFVPGLYFGTPHFGHPSLHPTLSILPPHLQQAYIAAAAAAAAQASALTPTPVASSPSVSHPSSPALPSSQALNSEATPSPLPSSLLSSKICPGFAPKAETTVSESLLKQPAVNAVVNLPPKASAHSSKLKRQKRQSMSSASSSSPQPQQLKHLTASAEPSTSSFPSYNVLHPSSCASSSSSSNINHHVSVHRKEPYSAPSTSASAMDENDSSSSRPQSPEDLSMPGVSGGSRMSRKHRKNYKNMTRERRVEANARERTRVHTISAAFEALRRAVPSYSHNQKLSKLAILRIACSYIMSLARLGDMDYTSVSEHIGHPLNFAECVEMTTNTIQTEGRARRRH</sequence>
<dbReference type="EMBL" id="BLXT01005342">
    <property type="protein sequence ID" value="GFO22242.1"/>
    <property type="molecule type" value="Genomic_DNA"/>
</dbReference>
<feature type="region of interest" description="Disordered" evidence="7">
    <location>
        <begin position="464"/>
        <end position="590"/>
    </location>
</feature>
<feature type="region of interest" description="Disordered" evidence="7">
    <location>
        <begin position="205"/>
        <end position="326"/>
    </location>
</feature>
<dbReference type="GO" id="GO:0016607">
    <property type="term" value="C:nuclear speck"/>
    <property type="evidence" value="ECO:0007669"/>
    <property type="project" value="UniProtKB-SubCell"/>
</dbReference>
<evidence type="ECO:0000256" key="3">
    <source>
        <dbReference type="ARBA" id="ARBA00023015"/>
    </source>
</evidence>
<evidence type="ECO:0000259" key="8">
    <source>
        <dbReference type="PROSITE" id="PS50888"/>
    </source>
</evidence>
<feature type="compositionally biased region" description="Low complexity" evidence="7">
    <location>
        <begin position="481"/>
        <end position="495"/>
    </location>
</feature>
<evidence type="ECO:0000256" key="4">
    <source>
        <dbReference type="ARBA" id="ARBA00023125"/>
    </source>
</evidence>
<gene>
    <name evidence="9" type="ORF">PoB_004874700</name>
</gene>